<accession>A0A2J8PM23</accession>
<sequence>LCCRRPPLGLYARMRRLPGPEVSGRSVAAASGPGAWGTDHYCLELLRKRDYEGYLCSLLLPAESRSSVFAVRAFNVELAQAGLLLLLSCCTVCHWDLNTKHC</sequence>
<organism evidence="1 2">
    <name type="scientific">Pan troglodytes</name>
    <name type="common">Chimpanzee</name>
    <dbReference type="NCBI Taxonomy" id="9598"/>
    <lineage>
        <taxon>Eukaryota</taxon>
        <taxon>Metazoa</taxon>
        <taxon>Chordata</taxon>
        <taxon>Craniata</taxon>
        <taxon>Vertebrata</taxon>
        <taxon>Euteleostomi</taxon>
        <taxon>Mammalia</taxon>
        <taxon>Eutheria</taxon>
        <taxon>Euarchontoglires</taxon>
        <taxon>Primates</taxon>
        <taxon>Haplorrhini</taxon>
        <taxon>Catarrhini</taxon>
        <taxon>Hominidae</taxon>
        <taxon>Pan</taxon>
    </lineage>
</organism>
<comment type="caution">
    <text evidence="1">The sequence shown here is derived from an EMBL/GenBank/DDBJ whole genome shotgun (WGS) entry which is preliminary data.</text>
</comment>
<dbReference type="InterPro" id="IPR008949">
    <property type="entry name" value="Isoprenoid_synthase_dom_sf"/>
</dbReference>
<dbReference type="SUPFAM" id="SSF48576">
    <property type="entry name" value="Terpenoid synthases"/>
    <property type="match status" value="1"/>
</dbReference>
<evidence type="ECO:0000313" key="1">
    <source>
        <dbReference type="EMBL" id="PNI85069.1"/>
    </source>
</evidence>
<dbReference type="Gene3D" id="1.10.600.10">
    <property type="entry name" value="Farnesyl Diphosphate Synthase"/>
    <property type="match status" value="1"/>
</dbReference>
<reference evidence="1 2" key="1">
    <citation type="submission" date="2017-12" db="EMBL/GenBank/DDBJ databases">
        <title>High-resolution comparative analysis of great ape genomes.</title>
        <authorList>
            <person name="Pollen A."/>
            <person name="Hastie A."/>
            <person name="Hormozdiari F."/>
            <person name="Dougherty M."/>
            <person name="Liu R."/>
            <person name="Chaisson M."/>
            <person name="Hoppe E."/>
            <person name="Hill C."/>
            <person name="Pang A."/>
            <person name="Hillier L."/>
            <person name="Baker C."/>
            <person name="Armstrong J."/>
            <person name="Shendure J."/>
            <person name="Paten B."/>
            <person name="Wilson R."/>
            <person name="Chao H."/>
            <person name="Schneider V."/>
            <person name="Ventura M."/>
            <person name="Kronenberg Z."/>
            <person name="Murali S."/>
            <person name="Gordon D."/>
            <person name="Cantsilieris S."/>
            <person name="Munson K."/>
            <person name="Nelson B."/>
            <person name="Raja A."/>
            <person name="Underwood J."/>
            <person name="Diekhans M."/>
            <person name="Fiddes I."/>
            <person name="Haussler D."/>
            <person name="Eichler E."/>
        </authorList>
    </citation>
    <scope>NUCLEOTIDE SEQUENCE [LARGE SCALE GENOMIC DNA]</scope>
    <source>
        <strain evidence="1">Yerkes chimp pedigree #C0471</strain>
    </source>
</reference>
<name>A0A2J8PM23_PANTR</name>
<evidence type="ECO:0000313" key="2">
    <source>
        <dbReference type="Proteomes" id="UP000236370"/>
    </source>
</evidence>
<dbReference type="Proteomes" id="UP000236370">
    <property type="component" value="Unassembled WGS sequence"/>
</dbReference>
<dbReference type="EMBL" id="NBAG03000213">
    <property type="protein sequence ID" value="PNI85069.1"/>
    <property type="molecule type" value="Genomic_DNA"/>
</dbReference>
<feature type="non-terminal residue" evidence="1">
    <location>
        <position position="1"/>
    </location>
</feature>
<proteinExistence type="predicted"/>
<gene>
    <name evidence="1" type="ORF">CK820_G0001874</name>
</gene>
<dbReference type="AlphaFoldDB" id="A0A2J8PM23"/>
<protein>
    <submittedName>
        <fullName evidence="1">NDUFAF6 isoform 12</fullName>
    </submittedName>
</protein>